<dbReference type="EMBL" id="QVQW01000020">
    <property type="protein sequence ID" value="RKU45532.1"/>
    <property type="molecule type" value="Genomic_DNA"/>
</dbReference>
<evidence type="ECO:0000256" key="1">
    <source>
        <dbReference type="ARBA" id="ARBA00013172"/>
    </source>
</evidence>
<evidence type="ECO:0000259" key="4">
    <source>
        <dbReference type="Pfam" id="PF22624"/>
    </source>
</evidence>
<sequence>MGSAAQPQVIQWILDTRALWPGAKQSRELETHASRALSLLPSSTHDKVFRNYHVRDAKMVLASHLLKHYLISRTCPDIPWHDIPKYLTTDRHKKPIFLLPDGTQPVSFNVSHQAGLVVLSAVAGYAKPGQEVDVGVDIVCTSERRDRDVKSILDDRNVGWFGFVDIYSEVFAPSEVNYLKYSLLSSIPSAPKGPETTQEELVDFQLRCFYTVWCLREAYVKMTGEALMAEWIRELEFRRFVPPKPVKEEGVGGKEGTGEVRREHEIWCRGRRVDGECQVDIRSWGPDYMLCTAVRTKPDKEDGLRLVLADYEVLDLEGICGGGREEGMKLTTL</sequence>
<dbReference type="GO" id="GO:0008897">
    <property type="term" value="F:holo-[acyl-carrier-protein] synthase activity"/>
    <property type="evidence" value="ECO:0007669"/>
    <property type="project" value="UniProtKB-EC"/>
</dbReference>
<protein>
    <recommendedName>
        <fullName evidence="1">holo-[acyl-carrier-protein] synthase</fullName>
        <ecNumber evidence="1">2.7.8.7</ecNumber>
    </recommendedName>
</protein>
<name>A0A420YCC3_9PEZI</name>
<feature type="domain" description="4'-phosphopantetheinyl transferase N-terminal" evidence="4">
    <location>
        <begin position="33"/>
        <end position="121"/>
    </location>
</feature>
<dbReference type="AlphaFoldDB" id="A0A420YCC3"/>
<dbReference type="STRING" id="177199.A0A420YCC3"/>
<dbReference type="Proteomes" id="UP000275385">
    <property type="component" value="Unassembled WGS sequence"/>
</dbReference>
<proteinExistence type="predicted"/>
<dbReference type="GO" id="GO:0005829">
    <property type="term" value="C:cytosol"/>
    <property type="evidence" value="ECO:0007669"/>
    <property type="project" value="TreeGrafter"/>
</dbReference>
<dbReference type="PANTHER" id="PTHR12215">
    <property type="entry name" value="PHOSPHOPANTETHEINE TRANSFERASE"/>
    <property type="match status" value="1"/>
</dbReference>
<keyword evidence="6" id="KW-1185">Reference proteome</keyword>
<feature type="domain" description="4'-phosphopantetheinyl transferase" evidence="3">
    <location>
        <begin position="134"/>
        <end position="232"/>
    </location>
</feature>
<dbReference type="PANTHER" id="PTHR12215:SF10">
    <property type="entry name" value="L-AMINOADIPATE-SEMIALDEHYDE DEHYDROGENASE-PHOSPHOPANTETHEINYL TRANSFERASE"/>
    <property type="match status" value="1"/>
</dbReference>
<evidence type="ECO:0000259" key="3">
    <source>
        <dbReference type="Pfam" id="PF01648"/>
    </source>
</evidence>
<keyword evidence="2" id="KW-0808">Transferase</keyword>
<dbReference type="Pfam" id="PF22624">
    <property type="entry name" value="AASDHPPT_N"/>
    <property type="match status" value="1"/>
</dbReference>
<dbReference type="InterPro" id="IPR055066">
    <property type="entry name" value="AASDHPPT_N"/>
</dbReference>
<dbReference type="Pfam" id="PF01648">
    <property type="entry name" value="ACPS"/>
    <property type="match status" value="1"/>
</dbReference>
<dbReference type="InterPro" id="IPR037143">
    <property type="entry name" value="4-PPantetheinyl_Trfase_dom_sf"/>
</dbReference>
<dbReference type="Gene3D" id="3.90.470.20">
    <property type="entry name" value="4'-phosphopantetheinyl transferase domain"/>
    <property type="match status" value="1"/>
</dbReference>
<evidence type="ECO:0000313" key="6">
    <source>
        <dbReference type="Proteomes" id="UP000275385"/>
    </source>
</evidence>
<dbReference type="SUPFAM" id="SSF56214">
    <property type="entry name" value="4'-phosphopantetheinyl transferase"/>
    <property type="match status" value="2"/>
</dbReference>
<organism evidence="5 6">
    <name type="scientific">Coniochaeta pulveracea</name>
    <dbReference type="NCBI Taxonomy" id="177199"/>
    <lineage>
        <taxon>Eukaryota</taxon>
        <taxon>Fungi</taxon>
        <taxon>Dikarya</taxon>
        <taxon>Ascomycota</taxon>
        <taxon>Pezizomycotina</taxon>
        <taxon>Sordariomycetes</taxon>
        <taxon>Sordariomycetidae</taxon>
        <taxon>Coniochaetales</taxon>
        <taxon>Coniochaetaceae</taxon>
        <taxon>Coniochaeta</taxon>
    </lineage>
</organism>
<dbReference type="InterPro" id="IPR008278">
    <property type="entry name" value="4-PPantetheinyl_Trfase_dom"/>
</dbReference>
<gene>
    <name evidence="5" type="ORF">DL546_004266</name>
</gene>
<accession>A0A420YCC3</accession>
<comment type="caution">
    <text evidence="5">The sequence shown here is derived from an EMBL/GenBank/DDBJ whole genome shotgun (WGS) entry which is preliminary data.</text>
</comment>
<dbReference type="EC" id="2.7.8.7" evidence="1"/>
<dbReference type="InterPro" id="IPR050559">
    <property type="entry name" value="P-Pant_transferase_sf"/>
</dbReference>
<reference evidence="5 6" key="1">
    <citation type="submission" date="2018-08" db="EMBL/GenBank/DDBJ databases">
        <title>Draft genome of the lignicolous fungus Coniochaeta pulveracea.</title>
        <authorList>
            <person name="Borstlap C.J."/>
            <person name="De Witt R.N."/>
            <person name="Botha A."/>
            <person name="Volschenk H."/>
        </authorList>
    </citation>
    <scope>NUCLEOTIDE SEQUENCE [LARGE SCALE GENOMIC DNA]</scope>
    <source>
        <strain evidence="5 6">CAB683</strain>
    </source>
</reference>
<dbReference type="GO" id="GO:0019878">
    <property type="term" value="P:lysine biosynthetic process via aminoadipic acid"/>
    <property type="evidence" value="ECO:0007669"/>
    <property type="project" value="TreeGrafter"/>
</dbReference>
<evidence type="ECO:0000313" key="5">
    <source>
        <dbReference type="EMBL" id="RKU45532.1"/>
    </source>
</evidence>
<dbReference type="OrthoDB" id="26719at2759"/>
<evidence type="ECO:0000256" key="2">
    <source>
        <dbReference type="ARBA" id="ARBA00022679"/>
    </source>
</evidence>
<dbReference type="GO" id="GO:0000287">
    <property type="term" value="F:magnesium ion binding"/>
    <property type="evidence" value="ECO:0007669"/>
    <property type="project" value="InterPro"/>
</dbReference>